<gene>
    <name evidence="6" type="primary">whiG</name>
    <name evidence="6" type="ordered locus">TPEGAU_0709</name>
</gene>
<dbReference type="PRINTS" id="PR00046">
    <property type="entry name" value="SIGMA70FCT"/>
</dbReference>
<evidence type="ECO:0000313" key="6">
    <source>
        <dbReference type="EMBL" id="AEZ59972.1"/>
    </source>
</evidence>
<dbReference type="InterPro" id="IPR007624">
    <property type="entry name" value="RNA_pol_sigma70_r3"/>
</dbReference>
<dbReference type="PROSITE" id="PS00715">
    <property type="entry name" value="SIGMA70_1"/>
    <property type="match status" value="1"/>
</dbReference>
<evidence type="ECO:0000256" key="1">
    <source>
        <dbReference type="ARBA" id="ARBA00023015"/>
    </source>
</evidence>
<keyword evidence="6" id="KW-0548">Nucleotidyltransferase</keyword>
<dbReference type="EC" id="2.7.7.6" evidence="6"/>
<dbReference type="Pfam" id="PF04545">
    <property type="entry name" value="Sigma70_r4"/>
    <property type="match status" value="1"/>
</dbReference>
<keyword evidence="2" id="KW-0731">Sigma factor</keyword>
<protein>
    <submittedName>
        <fullName evidence="6">DNA-directed RNA polymerase sigma subunit WhiG</fullName>
        <ecNumber evidence="6">2.7.7.6</ecNumber>
    </submittedName>
</protein>
<dbReference type="InterPro" id="IPR013324">
    <property type="entry name" value="RNA_pol_sigma_r3/r4-like"/>
</dbReference>
<proteinExistence type="predicted"/>
<dbReference type="Pfam" id="PF04539">
    <property type="entry name" value="Sigma70_r3"/>
    <property type="match status" value="1"/>
</dbReference>
<keyword evidence="3" id="KW-0238">DNA-binding</keyword>
<dbReference type="EMBL" id="CP002376">
    <property type="protein sequence ID" value="AEZ59972.1"/>
    <property type="molecule type" value="Genomic_DNA"/>
</dbReference>
<name>A0AAU8PGZ4_TREPG</name>
<dbReference type="InterPro" id="IPR007627">
    <property type="entry name" value="RNA_pol_sigma70_r2"/>
</dbReference>
<evidence type="ECO:0000256" key="4">
    <source>
        <dbReference type="ARBA" id="ARBA00023163"/>
    </source>
</evidence>
<dbReference type="GO" id="GO:0003677">
    <property type="term" value="F:DNA binding"/>
    <property type="evidence" value="ECO:0007669"/>
    <property type="project" value="UniProtKB-KW"/>
</dbReference>
<evidence type="ECO:0000256" key="3">
    <source>
        <dbReference type="ARBA" id="ARBA00023125"/>
    </source>
</evidence>
<dbReference type="GO" id="GO:0016987">
    <property type="term" value="F:sigma factor activity"/>
    <property type="evidence" value="ECO:0007669"/>
    <property type="project" value="UniProtKB-KW"/>
</dbReference>
<keyword evidence="6" id="KW-0808">Transferase</keyword>
<feature type="domain" description="RNA polymerase sigma-70" evidence="5">
    <location>
        <begin position="57"/>
        <end position="70"/>
    </location>
</feature>
<dbReference type="NCBIfam" id="NF004935">
    <property type="entry name" value="PRK06288.1"/>
    <property type="match status" value="1"/>
</dbReference>
<evidence type="ECO:0000256" key="2">
    <source>
        <dbReference type="ARBA" id="ARBA00023082"/>
    </source>
</evidence>
<dbReference type="NCBIfam" id="TIGR02937">
    <property type="entry name" value="sigma70-ECF"/>
    <property type="match status" value="1"/>
</dbReference>
<dbReference type="InterPro" id="IPR000943">
    <property type="entry name" value="RNA_pol_sigma70"/>
</dbReference>
<dbReference type="Gene3D" id="1.20.140.160">
    <property type="match status" value="1"/>
</dbReference>
<dbReference type="InterPro" id="IPR014284">
    <property type="entry name" value="RNA_pol_sigma-70_dom"/>
</dbReference>
<keyword evidence="1" id="KW-0805">Transcription regulation</keyword>
<dbReference type="SUPFAM" id="SSF88946">
    <property type="entry name" value="Sigma2 domain of RNA polymerase sigma factors"/>
    <property type="match status" value="1"/>
</dbReference>
<dbReference type="PIRSF" id="PIRSF000770">
    <property type="entry name" value="RNA_pol_sigma-SigE/K"/>
    <property type="match status" value="1"/>
</dbReference>
<dbReference type="GO" id="GO:0000428">
    <property type="term" value="C:DNA-directed RNA polymerase complex"/>
    <property type="evidence" value="ECO:0007669"/>
    <property type="project" value="UniProtKB-KW"/>
</dbReference>
<keyword evidence="4" id="KW-0804">Transcription</keyword>
<dbReference type="KEGG" id="tpg:TPEGAU_0709"/>
<dbReference type="GO" id="GO:0006352">
    <property type="term" value="P:DNA-templated transcription initiation"/>
    <property type="evidence" value="ECO:0007669"/>
    <property type="project" value="InterPro"/>
</dbReference>
<keyword evidence="6" id="KW-0240">DNA-directed RNA polymerase</keyword>
<dbReference type="Gene3D" id="1.10.1740.10">
    <property type="match status" value="1"/>
</dbReference>
<evidence type="ECO:0000259" key="5">
    <source>
        <dbReference type="PROSITE" id="PS00715"/>
    </source>
</evidence>
<accession>A0AAU8PGZ4</accession>
<dbReference type="NCBIfam" id="TIGR02479">
    <property type="entry name" value="FliA_WhiG"/>
    <property type="match status" value="1"/>
</dbReference>
<dbReference type="NCBIfam" id="NF005413">
    <property type="entry name" value="PRK06986.1"/>
    <property type="match status" value="1"/>
</dbReference>
<dbReference type="PANTHER" id="PTHR30385">
    <property type="entry name" value="SIGMA FACTOR F FLAGELLAR"/>
    <property type="match status" value="1"/>
</dbReference>
<reference evidence="7" key="1">
    <citation type="journal article" date="2012" name="PLoS Negl. Trop. Dis.">
        <title>Whole genome sequences of three Treponema pallidum ssp. pertenue strains: yaws and syphilis treponemes differ in less than 0.2% of the genome sequence.</title>
        <authorList>
            <person name="Cejkova D."/>
            <person name="Zobanikova M."/>
            <person name="Chen L."/>
            <person name="Pospisilova P."/>
            <person name="Strouhal M."/>
            <person name="Qin X."/>
            <person name="Mikalova L."/>
            <person name="Norris S.J."/>
            <person name="Muzny D.M."/>
            <person name="Gibbs R.A."/>
            <person name="Fulton L.L."/>
            <person name="Sodergren E."/>
            <person name="Weinstock G.M."/>
            <person name="Smajs D."/>
        </authorList>
    </citation>
    <scope>NUCLEOTIDE SEQUENCE [LARGE SCALE GENOMIC DNA]</scope>
    <source>
        <strain evidence="7">Gauthier</strain>
    </source>
</reference>
<dbReference type="RefSeq" id="WP_013945314.1">
    <property type="nucleotide sequence ID" value="NC_016843.1"/>
</dbReference>
<dbReference type="CDD" id="cd06171">
    <property type="entry name" value="Sigma70_r4"/>
    <property type="match status" value="1"/>
</dbReference>
<dbReference type="InterPro" id="IPR007630">
    <property type="entry name" value="RNA_pol_sigma70_r4"/>
</dbReference>
<evidence type="ECO:0000313" key="7">
    <source>
        <dbReference type="Proteomes" id="UP000008192"/>
    </source>
</evidence>
<dbReference type="SUPFAM" id="SSF88659">
    <property type="entry name" value="Sigma3 and sigma4 domains of RNA polymerase sigma factors"/>
    <property type="match status" value="2"/>
</dbReference>
<dbReference type="InterPro" id="IPR012845">
    <property type="entry name" value="RNA_pol_sigma_FliA_WhiG"/>
</dbReference>
<dbReference type="InterPro" id="IPR013325">
    <property type="entry name" value="RNA_pol_sigma_r2"/>
</dbReference>
<dbReference type="Proteomes" id="UP000008192">
    <property type="component" value="Chromosome"/>
</dbReference>
<dbReference type="GO" id="GO:0003899">
    <property type="term" value="F:DNA-directed RNA polymerase activity"/>
    <property type="evidence" value="ECO:0007669"/>
    <property type="project" value="UniProtKB-EC"/>
</dbReference>
<dbReference type="Pfam" id="PF04542">
    <property type="entry name" value="Sigma70_r2"/>
    <property type="match status" value="1"/>
</dbReference>
<dbReference type="PANTHER" id="PTHR30385:SF7">
    <property type="entry name" value="RNA POLYMERASE SIGMA FACTOR FLIA"/>
    <property type="match status" value="1"/>
</dbReference>
<dbReference type="AlphaFoldDB" id="A0AAU8PGZ4"/>
<sequence>MGNTAFEQQSEEELWLEYRRTRSAKIREYFVVQYAPLVKYVASKIAVGKPGNVEFDDLVSYGIFGLFDAIDKYDPEKNIRFNTYAVTRIRGAIFDELRSIDWVPRSVRQQTRQIEEAIADLEARLGRAATDTEIACALNIELEEYHQLLLKVSGTSVISLADSKFSGDERDHVSVGDSIEAPASLNPDVIVEREEIKRIIAEAIRELSQREQQVLILYYYEEMTLKEIGKVLKVTESRISQIHTSANLKLKAKLTNIKKGIR</sequence>
<organism evidence="6 7">
    <name type="scientific">Treponema pallidum subsp. pertenue (strain Gauthier)</name>
    <dbReference type="NCBI Taxonomy" id="491080"/>
    <lineage>
        <taxon>Bacteria</taxon>
        <taxon>Pseudomonadati</taxon>
        <taxon>Spirochaetota</taxon>
        <taxon>Spirochaetia</taxon>
        <taxon>Spirochaetales</taxon>
        <taxon>Treponemataceae</taxon>
        <taxon>Treponema</taxon>
    </lineage>
</organism>